<dbReference type="Pfam" id="PF13098">
    <property type="entry name" value="Thioredoxin_2"/>
    <property type="match status" value="1"/>
</dbReference>
<feature type="domain" description="Disulphide bond isomerase DsbC/G N-terminal" evidence="8">
    <location>
        <begin position="4"/>
        <end position="39"/>
    </location>
</feature>
<evidence type="ECO:0000259" key="8">
    <source>
        <dbReference type="Pfam" id="PF10411"/>
    </source>
</evidence>
<feature type="domain" description="Thioredoxin-like fold" evidence="9">
    <location>
        <begin position="65"/>
        <end position="185"/>
    </location>
</feature>
<name>M4NE67_9GAMM</name>
<dbReference type="eggNOG" id="COG1651">
    <property type="taxonomic scope" value="Bacteria"/>
</dbReference>
<organism evidence="10 11">
    <name type="scientific">Rhodanobacter denitrificans</name>
    <dbReference type="NCBI Taxonomy" id="666685"/>
    <lineage>
        <taxon>Bacteria</taxon>
        <taxon>Pseudomonadati</taxon>
        <taxon>Pseudomonadota</taxon>
        <taxon>Gammaproteobacteria</taxon>
        <taxon>Lysobacterales</taxon>
        <taxon>Rhodanobacteraceae</taxon>
        <taxon>Rhodanobacter</taxon>
    </lineage>
</organism>
<reference evidence="10 11" key="1">
    <citation type="submission" date="2012-04" db="EMBL/GenBank/DDBJ databases">
        <title>Complete genome of Rhodanobacter sp. 2APBS1.</title>
        <authorList>
            <consortium name="US DOE Joint Genome Institute"/>
            <person name="Huntemann M."/>
            <person name="Wei C.-L."/>
            <person name="Han J."/>
            <person name="Detter J.C."/>
            <person name="Han C."/>
            <person name="Tapia R."/>
            <person name="Munk A.C.C."/>
            <person name="Chen A."/>
            <person name="Krypides N."/>
            <person name="Mavromatis K."/>
            <person name="Markowitz V."/>
            <person name="Szeto E."/>
            <person name="Ivanova N."/>
            <person name="Mikhailova N."/>
            <person name="Ovchinnikova G."/>
            <person name="Pagani I."/>
            <person name="Pati A."/>
            <person name="Goodwin L."/>
            <person name="Peters L."/>
            <person name="Pitluck S."/>
            <person name="Woyke T."/>
            <person name="Prakash O."/>
            <person name="Elkins J."/>
            <person name="Brown S."/>
            <person name="Palumbo A."/>
            <person name="Hemme C."/>
            <person name="Zhou J."/>
            <person name="Watson D."/>
            <person name="Jardine P."/>
            <person name="Kostka J."/>
            <person name="Green S."/>
        </authorList>
    </citation>
    <scope>NUCLEOTIDE SEQUENCE [LARGE SCALE GENOMIC DNA]</scope>
    <source>
        <strain evidence="10 11">2APBS1</strain>
    </source>
</reference>
<dbReference type="Proteomes" id="UP000011859">
    <property type="component" value="Chromosome"/>
</dbReference>
<dbReference type="SUPFAM" id="SSF52833">
    <property type="entry name" value="Thioredoxin-like"/>
    <property type="match status" value="1"/>
</dbReference>
<dbReference type="EMBL" id="CP003470">
    <property type="protein sequence ID" value="AGG89019.1"/>
    <property type="molecule type" value="Genomic_DNA"/>
</dbReference>
<protein>
    <recommendedName>
        <fullName evidence="7">Thiol:disulfide interchange protein</fullName>
    </recommendedName>
</protein>
<dbReference type="STRING" id="666685.R2APBS1_1895"/>
<accession>M4NE67</accession>
<evidence type="ECO:0000256" key="7">
    <source>
        <dbReference type="RuleBase" id="RU364038"/>
    </source>
</evidence>
<keyword evidence="10" id="KW-0413">Isomerase</keyword>
<dbReference type="Gene3D" id="3.40.30.10">
    <property type="entry name" value="Glutaredoxin"/>
    <property type="match status" value="1"/>
</dbReference>
<dbReference type="InterPro" id="IPR033954">
    <property type="entry name" value="DiS-bond_Isoase_DsbC/G"/>
</dbReference>
<dbReference type="InterPro" id="IPR036249">
    <property type="entry name" value="Thioredoxin-like_sf"/>
</dbReference>
<dbReference type="HOGENOM" id="CLU_083593_0_0_6"/>
<dbReference type="Pfam" id="PF10411">
    <property type="entry name" value="DsbC_N"/>
    <property type="match status" value="1"/>
</dbReference>
<evidence type="ECO:0000256" key="6">
    <source>
        <dbReference type="ARBA" id="ARBA00023284"/>
    </source>
</evidence>
<keyword evidence="6 7" id="KW-0676">Redox-active center</keyword>
<comment type="function">
    <text evidence="7">Required for disulfide bond formation in some periplasmic proteins. Acts by transferring its disulfide bond to other proteins and is reduced in the process.</text>
</comment>
<evidence type="ECO:0000313" key="10">
    <source>
        <dbReference type="EMBL" id="AGG89019.1"/>
    </source>
</evidence>
<sequence>MPHFLTAIVDGQPLYVSDDGRFVLQGHLYDMAHGVDVSERIKAASRAKALAGLAPHDKISIAPPHARYRVTAFVDIDCGFCERLVTHVDDYLRQGIAFDFVAYPRAGINDTASYQEAVNVWCAPNRAEALRNAYAKRELPVRHCANPVAKEYELAIALQVPGTPALIAPDGTVLGGLVDPARLRSSLDALQLPPASPR</sequence>
<evidence type="ECO:0000313" key="11">
    <source>
        <dbReference type="Proteomes" id="UP000011859"/>
    </source>
</evidence>
<dbReference type="GO" id="GO:0042597">
    <property type="term" value="C:periplasmic space"/>
    <property type="evidence" value="ECO:0007669"/>
    <property type="project" value="UniProtKB-SubCell"/>
</dbReference>
<dbReference type="SUPFAM" id="SSF54423">
    <property type="entry name" value="DsbC/DsbG N-terminal domain-like"/>
    <property type="match status" value="1"/>
</dbReference>
<dbReference type="InterPro" id="IPR009094">
    <property type="entry name" value="DiS-bond_isomerase_DsbC/G_N_sf"/>
</dbReference>
<dbReference type="PANTHER" id="PTHR35272:SF3">
    <property type="entry name" value="THIOL:DISULFIDE INTERCHANGE PROTEIN DSBC"/>
    <property type="match status" value="1"/>
</dbReference>
<evidence type="ECO:0000256" key="1">
    <source>
        <dbReference type="ARBA" id="ARBA00004418"/>
    </source>
</evidence>
<keyword evidence="4 7" id="KW-0574">Periplasm</keyword>
<dbReference type="AlphaFoldDB" id="M4NE67"/>
<gene>
    <name evidence="10" type="ORF">R2APBS1_1895</name>
</gene>
<dbReference type="CDD" id="cd03020">
    <property type="entry name" value="DsbA_DsbC_DsbG"/>
    <property type="match status" value="1"/>
</dbReference>
<keyword evidence="5" id="KW-1015">Disulfide bond</keyword>
<keyword evidence="3 7" id="KW-0732">Signal</keyword>
<dbReference type="PANTHER" id="PTHR35272">
    <property type="entry name" value="THIOL:DISULFIDE INTERCHANGE PROTEIN DSBC-RELATED"/>
    <property type="match status" value="1"/>
</dbReference>
<evidence type="ECO:0000259" key="9">
    <source>
        <dbReference type="Pfam" id="PF13098"/>
    </source>
</evidence>
<dbReference type="InterPro" id="IPR051470">
    <property type="entry name" value="Thiol:disulfide_interchange"/>
</dbReference>
<evidence type="ECO:0000256" key="4">
    <source>
        <dbReference type="ARBA" id="ARBA00022764"/>
    </source>
</evidence>
<dbReference type="InterPro" id="IPR018950">
    <property type="entry name" value="DiS-bond_isomerase_DsbC/G_N"/>
</dbReference>
<evidence type="ECO:0000256" key="3">
    <source>
        <dbReference type="ARBA" id="ARBA00022729"/>
    </source>
</evidence>
<dbReference type="InterPro" id="IPR012336">
    <property type="entry name" value="Thioredoxin-like_fold"/>
</dbReference>
<comment type="subcellular location">
    <subcellularLocation>
        <location evidence="1 7">Periplasm</location>
    </subcellularLocation>
</comment>
<comment type="similarity">
    <text evidence="2 7">Belongs to the thioredoxin family. DsbC subfamily.</text>
</comment>
<evidence type="ECO:0000256" key="5">
    <source>
        <dbReference type="ARBA" id="ARBA00023157"/>
    </source>
</evidence>
<dbReference type="GO" id="GO:0016853">
    <property type="term" value="F:isomerase activity"/>
    <property type="evidence" value="ECO:0007669"/>
    <property type="project" value="UniProtKB-KW"/>
</dbReference>
<dbReference type="KEGG" id="rhd:R2APBS1_1895"/>
<keyword evidence="11" id="KW-1185">Reference proteome</keyword>
<dbReference type="Gene3D" id="3.10.450.70">
    <property type="entry name" value="Disulphide bond isomerase, DsbC/G, N-terminal"/>
    <property type="match status" value="1"/>
</dbReference>
<proteinExistence type="inferred from homology"/>
<evidence type="ECO:0000256" key="2">
    <source>
        <dbReference type="ARBA" id="ARBA00009813"/>
    </source>
</evidence>